<evidence type="ECO:0000256" key="7">
    <source>
        <dbReference type="ARBA" id="ARBA00023004"/>
    </source>
</evidence>
<dbReference type="AlphaFoldDB" id="A0A562J9S9"/>
<evidence type="ECO:0000313" key="10">
    <source>
        <dbReference type="EMBL" id="TWH79897.1"/>
    </source>
</evidence>
<comment type="function">
    <text evidence="2">Ferredoxins are iron-sulfur proteins that transfer electrons in a wide variety of metabolic reactions.</text>
</comment>
<dbReference type="OrthoDB" id="9803397at2"/>
<dbReference type="Proteomes" id="UP000315343">
    <property type="component" value="Unassembled WGS sequence"/>
</dbReference>
<keyword evidence="7" id="KW-0408">Iron</keyword>
<organism evidence="10 11">
    <name type="scientific">Sedimentibacter saalensis</name>
    <dbReference type="NCBI Taxonomy" id="130788"/>
    <lineage>
        <taxon>Bacteria</taxon>
        <taxon>Bacillati</taxon>
        <taxon>Bacillota</taxon>
        <taxon>Tissierellia</taxon>
        <taxon>Sedimentibacter</taxon>
    </lineage>
</organism>
<accession>A0A562J9S9</accession>
<keyword evidence="3" id="KW-0813">Transport</keyword>
<evidence type="ECO:0000256" key="2">
    <source>
        <dbReference type="ARBA" id="ARBA00003532"/>
    </source>
</evidence>
<dbReference type="GO" id="GO:0005737">
    <property type="term" value="C:cytoplasm"/>
    <property type="evidence" value="ECO:0007669"/>
    <property type="project" value="TreeGrafter"/>
</dbReference>
<feature type="domain" description="4Fe-4S ferredoxin-type" evidence="9">
    <location>
        <begin position="29"/>
        <end position="56"/>
    </location>
</feature>
<keyword evidence="8" id="KW-0411">Iron-sulfur</keyword>
<comment type="cofactor">
    <cofactor evidence="1">
        <name>[4Fe-4S] cluster</name>
        <dbReference type="ChEBI" id="CHEBI:49883"/>
    </cofactor>
</comment>
<feature type="domain" description="4Fe-4S ferredoxin-type" evidence="9">
    <location>
        <begin position="1"/>
        <end position="28"/>
    </location>
</feature>
<dbReference type="PANTHER" id="PTHR24960:SF79">
    <property type="entry name" value="PHOTOSYSTEM I IRON-SULFUR CENTER"/>
    <property type="match status" value="1"/>
</dbReference>
<name>A0A562J9S9_9FIRM</name>
<dbReference type="Gene3D" id="3.30.70.20">
    <property type="match status" value="1"/>
</dbReference>
<dbReference type="Pfam" id="PF12838">
    <property type="entry name" value="Fer4_7"/>
    <property type="match status" value="1"/>
</dbReference>
<gene>
    <name evidence="10" type="ORF">LY60_02217</name>
</gene>
<dbReference type="InterPro" id="IPR017900">
    <property type="entry name" value="4Fe4S_Fe_S_CS"/>
</dbReference>
<evidence type="ECO:0000256" key="6">
    <source>
        <dbReference type="ARBA" id="ARBA00022982"/>
    </source>
</evidence>
<evidence type="ECO:0000256" key="3">
    <source>
        <dbReference type="ARBA" id="ARBA00022448"/>
    </source>
</evidence>
<dbReference type="InterPro" id="IPR050157">
    <property type="entry name" value="PSI_iron-sulfur_center"/>
</dbReference>
<keyword evidence="6" id="KW-0249">Electron transport</keyword>
<dbReference type="FunFam" id="3.30.70.20:FF:000045">
    <property type="entry name" value="Ferredoxin, 4Fe-4S"/>
    <property type="match status" value="1"/>
</dbReference>
<protein>
    <submittedName>
        <fullName evidence="10">4Fe-4S dicluster protein</fullName>
    </submittedName>
</protein>
<evidence type="ECO:0000313" key="11">
    <source>
        <dbReference type="Proteomes" id="UP000315343"/>
    </source>
</evidence>
<evidence type="ECO:0000259" key="9">
    <source>
        <dbReference type="PROSITE" id="PS51379"/>
    </source>
</evidence>
<proteinExistence type="predicted"/>
<sequence length="56" mass="5618">MAYKITDACISCGACEAECPVGAISAGDDKYVIDAATCIDCGACASVCPVEAPQQD</sequence>
<dbReference type="PROSITE" id="PS00198">
    <property type="entry name" value="4FE4S_FER_1"/>
    <property type="match status" value="2"/>
</dbReference>
<dbReference type="SUPFAM" id="SSF54862">
    <property type="entry name" value="4Fe-4S ferredoxins"/>
    <property type="match status" value="1"/>
</dbReference>
<keyword evidence="11" id="KW-1185">Reference proteome</keyword>
<evidence type="ECO:0000256" key="4">
    <source>
        <dbReference type="ARBA" id="ARBA00022485"/>
    </source>
</evidence>
<dbReference type="PANTHER" id="PTHR24960">
    <property type="entry name" value="PHOTOSYSTEM I IRON-SULFUR CENTER-RELATED"/>
    <property type="match status" value="1"/>
</dbReference>
<comment type="caution">
    <text evidence="10">The sequence shown here is derived from an EMBL/GenBank/DDBJ whole genome shotgun (WGS) entry which is preliminary data.</text>
</comment>
<reference evidence="10 11" key="1">
    <citation type="submission" date="2019-07" db="EMBL/GenBank/DDBJ databases">
        <title>Genomic Encyclopedia of Type Strains, Phase I: the one thousand microbial genomes (KMG-I) project.</title>
        <authorList>
            <person name="Kyrpides N."/>
        </authorList>
    </citation>
    <scope>NUCLEOTIDE SEQUENCE [LARGE SCALE GENOMIC DNA]</scope>
    <source>
        <strain evidence="10 11">DSM 13558</strain>
    </source>
</reference>
<evidence type="ECO:0000256" key="1">
    <source>
        <dbReference type="ARBA" id="ARBA00001966"/>
    </source>
</evidence>
<evidence type="ECO:0000256" key="5">
    <source>
        <dbReference type="ARBA" id="ARBA00022723"/>
    </source>
</evidence>
<dbReference type="GO" id="GO:0051539">
    <property type="term" value="F:4 iron, 4 sulfur cluster binding"/>
    <property type="evidence" value="ECO:0007669"/>
    <property type="project" value="UniProtKB-KW"/>
</dbReference>
<dbReference type="EMBL" id="VLKH01000005">
    <property type="protein sequence ID" value="TWH79897.1"/>
    <property type="molecule type" value="Genomic_DNA"/>
</dbReference>
<dbReference type="PROSITE" id="PS51379">
    <property type="entry name" value="4FE4S_FER_2"/>
    <property type="match status" value="2"/>
</dbReference>
<keyword evidence="4" id="KW-0004">4Fe-4S</keyword>
<dbReference type="InterPro" id="IPR017896">
    <property type="entry name" value="4Fe4S_Fe-S-bd"/>
</dbReference>
<dbReference type="GO" id="GO:0046872">
    <property type="term" value="F:metal ion binding"/>
    <property type="evidence" value="ECO:0007669"/>
    <property type="project" value="UniProtKB-KW"/>
</dbReference>
<evidence type="ECO:0000256" key="8">
    <source>
        <dbReference type="ARBA" id="ARBA00023014"/>
    </source>
</evidence>
<keyword evidence="5" id="KW-0479">Metal-binding</keyword>